<dbReference type="HAMAP" id="MF_02064">
    <property type="entry name" value="Sigma70_SigI"/>
    <property type="match status" value="1"/>
</dbReference>
<organism evidence="8 9">
    <name type="scientific">Jeotgalibacillus terrae</name>
    <dbReference type="NCBI Taxonomy" id="587735"/>
    <lineage>
        <taxon>Bacteria</taxon>
        <taxon>Bacillati</taxon>
        <taxon>Bacillota</taxon>
        <taxon>Bacilli</taxon>
        <taxon>Bacillales</taxon>
        <taxon>Caryophanaceae</taxon>
        <taxon>Jeotgalibacillus</taxon>
    </lineage>
</organism>
<evidence type="ECO:0000256" key="1">
    <source>
        <dbReference type="ARBA" id="ARBA00022490"/>
    </source>
</evidence>
<dbReference type="NCBIfam" id="TIGR02895">
    <property type="entry name" value="spore_sigI"/>
    <property type="match status" value="1"/>
</dbReference>
<name>A0ABW5ZEA2_9BACL</name>
<comment type="subcellular location">
    <subcellularLocation>
        <location evidence="6">Cytoplasm</location>
    </subcellularLocation>
</comment>
<sequence length="251" mass="29126">MERLISFLLFGLYKFSSKATLEEKVKQIQIGDTELLSEVLEAYKPFVKKTASKVCRRYIYDSDDEFSVALIAFHDALIKYQPDKGASVISFSELVIKRRVIDYLRTHQKEKQEILFEPGSESVESAGYLENDQSMKAFASEQDAEARKEEILRYSASLKEYGLSFNELAVSSPKHKDARENAVFIAKLVSSNSEWFAELRRKKRLPIKQIEKEVDVSRKTIERNRKYIIAVAILINGHFPYLYEYVKEQLQ</sequence>
<evidence type="ECO:0000313" key="8">
    <source>
        <dbReference type="EMBL" id="MFD2911265.1"/>
    </source>
</evidence>
<dbReference type="EMBL" id="JBHUPG010000007">
    <property type="protein sequence ID" value="MFD2911265.1"/>
    <property type="molecule type" value="Genomic_DNA"/>
</dbReference>
<accession>A0ABW5ZEA2</accession>
<dbReference type="InterPro" id="IPR014244">
    <property type="entry name" value="RNA_pol_sigma-I"/>
</dbReference>
<evidence type="ECO:0000256" key="5">
    <source>
        <dbReference type="ARBA" id="ARBA00023163"/>
    </source>
</evidence>
<comment type="activity regulation">
    <text evidence="6">Negatively regulated by the anti-sigma-I factor RsgI.</text>
</comment>
<dbReference type="Proteomes" id="UP001597561">
    <property type="component" value="Unassembled WGS sequence"/>
</dbReference>
<dbReference type="PANTHER" id="PTHR30385:SF6">
    <property type="entry name" value="RNA POLYMERASE SIGMA FACTOR SIGI"/>
    <property type="match status" value="1"/>
</dbReference>
<comment type="caution">
    <text evidence="8">The sequence shown here is derived from an EMBL/GenBank/DDBJ whole genome shotgun (WGS) entry which is preliminary data.</text>
</comment>
<dbReference type="NCBIfam" id="TIGR02937">
    <property type="entry name" value="sigma70-ECF"/>
    <property type="match status" value="1"/>
</dbReference>
<feature type="DNA-binding region" description="H-T-H motif" evidence="6">
    <location>
        <begin position="207"/>
        <end position="226"/>
    </location>
</feature>
<comment type="subunit">
    <text evidence="6">Interacts with RsgI.</text>
</comment>
<gene>
    <name evidence="6 8" type="primary">sigI</name>
    <name evidence="8" type="ORF">ACFS5P_05205</name>
</gene>
<keyword evidence="2 6" id="KW-0805">Transcription regulation</keyword>
<evidence type="ECO:0000259" key="7">
    <source>
        <dbReference type="Pfam" id="PF04542"/>
    </source>
</evidence>
<comment type="function">
    <text evidence="6">Sigma factors are initiation factors that promote the attachment of RNA polymerase to specific initiation sites and are then released.</text>
</comment>
<protein>
    <recommendedName>
        <fullName evidence="6">RNA polymerase sigma factor SigI</fullName>
    </recommendedName>
</protein>
<keyword evidence="3 6" id="KW-0731">Sigma factor</keyword>
<dbReference type="PANTHER" id="PTHR30385">
    <property type="entry name" value="SIGMA FACTOR F FLAGELLAR"/>
    <property type="match status" value="1"/>
</dbReference>
<dbReference type="Pfam" id="PF04542">
    <property type="entry name" value="Sigma70_r2"/>
    <property type="match status" value="1"/>
</dbReference>
<keyword evidence="1 6" id="KW-0963">Cytoplasm</keyword>
<dbReference type="InterPro" id="IPR013325">
    <property type="entry name" value="RNA_pol_sigma_r2"/>
</dbReference>
<dbReference type="InterPro" id="IPR007627">
    <property type="entry name" value="RNA_pol_sigma70_r2"/>
</dbReference>
<feature type="domain" description="RNA polymerase sigma-70 region 2" evidence="7">
    <location>
        <begin position="41"/>
        <end position="109"/>
    </location>
</feature>
<evidence type="ECO:0000256" key="2">
    <source>
        <dbReference type="ARBA" id="ARBA00023015"/>
    </source>
</evidence>
<comment type="similarity">
    <text evidence="6">Belongs to the sigma-70 factor family. SigI subfamily.</text>
</comment>
<keyword evidence="5 6" id="KW-0804">Transcription</keyword>
<keyword evidence="9" id="KW-1185">Reference proteome</keyword>
<evidence type="ECO:0000256" key="4">
    <source>
        <dbReference type="ARBA" id="ARBA00023125"/>
    </source>
</evidence>
<reference evidence="9" key="1">
    <citation type="journal article" date="2019" name="Int. J. Syst. Evol. Microbiol.">
        <title>The Global Catalogue of Microorganisms (GCM) 10K type strain sequencing project: providing services to taxonomists for standard genome sequencing and annotation.</title>
        <authorList>
            <consortium name="The Broad Institute Genomics Platform"/>
            <consortium name="The Broad Institute Genome Sequencing Center for Infectious Disease"/>
            <person name="Wu L."/>
            <person name="Ma J."/>
        </authorList>
    </citation>
    <scope>NUCLEOTIDE SEQUENCE [LARGE SCALE GENOMIC DNA]</scope>
    <source>
        <strain evidence="9">KCTC 13528</strain>
    </source>
</reference>
<evidence type="ECO:0000256" key="6">
    <source>
        <dbReference type="HAMAP-Rule" id="MF_02064"/>
    </source>
</evidence>
<keyword evidence="6" id="KW-0346">Stress response</keyword>
<dbReference type="PIRSF" id="PIRSF038953">
    <property type="entry name" value="SigI"/>
    <property type="match status" value="1"/>
</dbReference>
<dbReference type="Gene3D" id="1.10.1740.10">
    <property type="match status" value="1"/>
</dbReference>
<evidence type="ECO:0000313" key="9">
    <source>
        <dbReference type="Proteomes" id="UP001597561"/>
    </source>
</evidence>
<keyword evidence="4 6" id="KW-0238">DNA-binding</keyword>
<dbReference type="SUPFAM" id="SSF88946">
    <property type="entry name" value="Sigma2 domain of RNA polymerase sigma factors"/>
    <property type="match status" value="1"/>
</dbReference>
<proteinExistence type="inferred from homology"/>
<feature type="short sequence motif" description="Polymerase core binding" evidence="6">
    <location>
        <begin position="64"/>
        <end position="77"/>
    </location>
</feature>
<dbReference type="RefSeq" id="WP_204728509.1">
    <property type="nucleotide sequence ID" value="NZ_JBHUPG010000007.1"/>
</dbReference>
<evidence type="ECO:0000256" key="3">
    <source>
        <dbReference type="ARBA" id="ARBA00023082"/>
    </source>
</evidence>
<dbReference type="InterPro" id="IPR014284">
    <property type="entry name" value="RNA_pol_sigma-70_dom"/>
</dbReference>